<comment type="caution">
    <text evidence="8">The sequence shown here is derived from an EMBL/GenBank/DDBJ whole genome shotgun (WGS) entry which is preliminary data.</text>
</comment>
<dbReference type="GO" id="GO:0003755">
    <property type="term" value="F:peptidyl-prolyl cis-trans isomerase activity"/>
    <property type="evidence" value="ECO:0007669"/>
    <property type="project" value="UniProtKB-UniRule"/>
</dbReference>
<dbReference type="Pfam" id="PF00397">
    <property type="entry name" value="WW"/>
    <property type="match status" value="1"/>
</dbReference>
<dbReference type="Gene3D" id="3.10.50.40">
    <property type="match status" value="1"/>
</dbReference>
<dbReference type="Proteomes" id="UP000682733">
    <property type="component" value="Unassembled WGS sequence"/>
</dbReference>
<dbReference type="Proteomes" id="UP000677228">
    <property type="component" value="Unassembled WGS sequence"/>
</dbReference>
<evidence type="ECO:0000256" key="1">
    <source>
        <dbReference type="ARBA" id="ARBA00000971"/>
    </source>
</evidence>
<dbReference type="Gene3D" id="2.20.70.10">
    <property type="match status" value="1"/>
</dbReference>
<feature type="domain" description="WW" evidence="6">
    <location>
        <begin position="9"/>
        <end position="30"/>
    </location>
</feature>
<evidence type="ECO:0000256" key="3">
    <source>
        <dbReference type="ARBA" id="ARBA00023235"/>
    </source>
</evidence>
<dbReference type="EC" id="5.2.1.8" evidence="5"/>
<dbReference type="InterPro" id="IPR000297">
    <property type="entry name" value="PPIase_PpiC"/>
</dbReference>
<dbReference type="FunFam" id="3.10.50.40:FF:000010">
    <property type="entry name" value="Peptidyl-prolyl cis-trans isomerase Pin1"/>
    <property type="match status" value="1"/>
</dbReference>
<evidence type="ECO:0000259" key="7">
    <source>
        <dbReference type="PROSITE" id="PS50198"/>
    </source>
</evidence>
<evidence type="ECO:0000256" key="5">
    <source>
        <dbReference type="RuleBase" id="RU363014"/>
    </source>
</evidence>
<dbReference type="PROSITE" id="PS50020">
    <property type="entry name" value="WW_DOMAIN_2"/>
    <property type="match status" value="1"/>
</dbReference>
<evidence type="ECO:0000256" key="4">
    <source>
        <dbReference type="PROSITE-ProRule" id="PRU00278"/>
    </source>
</evidence>
<evidence type="ECO:0000313" key="12">
    <source>
        <dbReference type="Proteomes" id="UP000663829"/>
    </source>
</evidence>
<dbReference type="Proteomes" id="UP000663829">
    <property type="component" value="Unassembled WGS sequence"/>
</dbReference>
<dbReference type="PANTHER" id="PTHR10657:SF4">
    <property type="entry name" value="PEPTIDYL-PROLYL CIS-TRANS ISOMERASE-RELATED"/>
    <property type="match status" value="1"/>
</dbReference>
<dbReference type="GO" id="GO:0080090">
    <property type="term" value="P:regulation of primary metabolic process"/>
    <property type="evidence" value="ECO:0007669"/>
    <property type="project" value="UniProtKB-ARBA"/>
</dbReference>
<sequence length="175" mass="20344">MSCQFEVLETGKVYYFNQLTKESVWEKPSIGKNSSKQQQGTTDKVRVLHILIKHKGSRNPTNYKKETITRSKEEARKQLERKHLYFDKFSFYIGCFVYIGIIEEIQESDDIEKTFRRIALEKSDCSSGAREGDLNYFGRKQMQQSFEEASFALAVNEMSDIVDSDSGLHIIYRIA</sequence>
<dbReference type="EMBL" id="CAJNOQ010000956">
    <property type="protein sequence ID" value="CAF0854771.1"/>
    <property type="molecule type" value="Genomic_DNA"/>
</dbReference>
<dbReference type="GO" id="GO:0060255">
    <property type="term" value="P:regulation of macromolecule metabolic process"/>
    <property type="evidence" value="ECO:0007669"/>
    <property type="project" value="UniProtKB-ARBA"/>
</dbReference>
<dbReference type="CDD" id="cd00201">
    <property type="entry name" value="WW"/>
    <property type="match status" value="1"/>
</dbReference>
<evidence type="ECO:0000259" key="6">
    <source>
        <dbReference type="PROSITE" id="PS50020"/>
    </source>
</evidence>
<dbReference type="PROSITE" id="PS50198">
    <property type="entry name" value="PPIC_PPIASE_2"/>
    <property type="match status" value="1"/>
</dbReference>
<evidence type="ECO:0000313" key="8">
    <source>
        <dbReference type="EMBL" id="CAF0854771.1"/>
    </source>
</evidence>
<name>A0A813WR37_9BILA</name>
<evidence type="ECO:0000256" key="2">
    <source>
        <dbReference type="ARBA" id="ARBA00023110"/>
    </source>
</evidence>
<dbReference type="InterPro" id="IPR036020">
    <property type="entry name" value="WW_dom_sf"/>
</dbReference>
<dbReference type="InterPro" id="IPR001202">
    <property type="entry name" value="WW_dom"/>
</dbReference>
<dbReference type="EMBL" id="CAJNOK010002436">
    <property type="protein sequence ID" value="CAF0859898.1"/>
    <property type="molecule type" value="Genomic_DNA"/>
</dbReference>
<proteinExistence type="predicted"/>
<comment type="catalytic activity">
    <reaction evidence="1 5">
        <text>[protein]-peptidylproline (omega=180) = [protein]-peptidylproline (omega=0)</text>
        <dbReference type="Rhea" id="RHEA:16237"/>
        <dbReference type="Rhea" id="RHEA-COMP:10747"/>
        <dbReference type="Rhea" id="RHEA-COMP:10748"/>
        <dbReference type="ChEBI" id="CHEBI:83833"/>
        <dbReference type="ChEBI" id="CHEBI:83834"/>
        <dbReference type="EC" id="5.2.1.8"/>
    </reaction>
</comment>
<dbReference type="Proteomes" id="UP000681722">
    <property type="component" value="Unassembled WGS sequence"/>
</dbReference>
<gene>
    <name evidence="8" type="ORF">GPM918_LOCUS6268</name>
    <name evidence="9" type="ORF">OVA965_LOCUS7580</name>
    <name evidence="10" type="ORF">SRO942_LOCUS6268</name>
    <name evidence="11" type="ORF">TMI583_LOCUS7572</name>
</gene>
<dbReference type="InterPro" id="IPR046357">
    <property type="entry name" value="PPIase_dom_sf"/>
</dbReference>
<evidence type="ECO:0000313" key="10">
    <source>
        <dbReference type="EMBL" id="CAF3642535.1"/>
    </source>
</evidence>
<accession>A0A813WR37</accession>
<evidence type="ECO:0000313" key="11">
    <source>
        <dbReference type="EMBL" id="CAF3644748.1"/>
    </source>
</evidence>
<dbReference type="GO" id="GO:0005829">
    <property type="term" value="C:cytosol"/>
    <property type="evidence" value="ECO:0007669"/>
    <property type="project" value="TreeGrafter"/>
</dbReference>
<evidence type="ECO:0000313" key="9">
    <source>
        <dbReference type="EMBL" id="CAF0859898.1"/>
    </source>
</evidence>
<feature type="domain" description="PpiC" evidence="7">
    <location>
        <begin position="42"/>
        <end position="175"/>
    </location>
</feature>
<dbReference type="InterPro" id="IPR051370">
    <property type="entry name" value="PPIase_Pin1"/>
</dbReference>
<reference evidence="8" key="1">
    <citation type="submission" date="2021-02" db="EMBL/GenBank/DDBJ databases">
        <authorList>
            <person name="Nowell W R."/>
        </authorList>
    </citation>
    <scope>NUCLEOTIDE SEQUENCE</scope>
</reference>
<dbReference type="AlphaFoldDB" id="A0A813WR37"/>
<dbReference type="GO" id="GO:0005634">
    <property type="term" value="C:nucleus"/>
    <property type="evidence" value="ECO:0007669"/>
    <property type="project" value="TreeGrafter"/>
</dbReference>
<dbReference type="OrthoDB" id="2530521at2759"/>
<keyword evidence="3 4" id="KW-0413">Isomerase</keyword>
<protein>
    <recommendedName>
        <fullName evidence="5">Peptidyl-prolyl cis-trans isomerase</fullName>
        <ecNumber evidence="5">5.2.1.8</ecNumber>
    </recommendedName>
</protein>
<keyword evidence="2 4" id="KW-0697">Rotamase</keyword>
<dbReference type="PANTHER" id="PTHR10657">
    <property type="entry name" value="PEPTIDYL-PROLYL CIS-TRANS ISOMERASE"/>
    <property type="match status" value="1"/>
</dbReference>
<dbReference type="Pfam" id="PF00639">
    <property type="entry name" value="Rotamase"/>
    <property type="match status" value="1"/>
</dbReference>
<dbReference type="SUPFAM" id="SSF54534">
    <property type="entry name" value="FKBP-like"/>
    <property type="match status" value="1"/>
</dbReference>
<dbReference type="SUPFAM" id="SSF51045">
    <property type="entry name" value="WW domain"/>
    <property type="match status" value="1"/>
</dbReference>
<organism evidence="8 12">
    <name type="scientific">Didymodactylos carnosus</name>
    <dbReference type="NCBI Taxonomy" id="1234261"/>
    <lineage>
        <taxon>Eukaryota</taxon>
        <taxon>Metazoa</taxon>
        <taxon>Spiralia</taxon>
        <taxon>Gnathifera</taxon>
        <taxon>Rotifera</taxon>
        <taxon>Eurotatoria</taxon>
        <taxon>Bdelloidea</taxon>
        <taxon>Philodinida</taxon>
        <taxon>Philodinidae</taxon>
        <taxon>Didymodactylos</taxon>
    </lineage>
</organism>
<dbReference type="EMBL" id="CAJOBC010000956">
    <property type="protein sequence ID" value="CAF3642535.1"/>
    <property type="molecule type" value="Genomic_DNA"/>
</dbReference>
<keyword evidence="12" id="KW-1185">Reference proteome</keyword>
<dbReference type="EMBL" id="CAJOBA010002434">
    <property type="protein sequence ID" value="CAF3644748.1"/>
    <property type="molecule type" value="Genomic_DNA"/>
</dbReference>